<dbReference type="AlphaFoldDB" id="T1GK10"/>
<reference evidence="3" key="2">
    <citation type="submission" date="2015-06" db="UniProtKB">
        <authorList>
            <consortium name="EnsemblMetazoa"/>
        </authorList>
    </citation>
    <scope>IDENTIFICATION</scope>
</reference>
<name>T1GK10_MEGSC</name>
<dbReference type="Proteomes" id="UP000015102">
    <property type="component" value="Unassembled WGS sequence"/>
</dbReference>
<dbReference type="Pfam" id="PF16064">
    <property type="entry name" value="DUF4806"/>
    <property type="match status" value="1"/>
</dbReference>
<organism evidence="3 4">
    <name type="scientific">Megaselia scalaris</name>
    <name type="common">Humpbacked fly</name>
    <name type="synonym">Phora scalaris</name>
    <dbReference type="NCBI Taxonomy" id="36166"/>
    <lineage>
        <taxon>Eukaryota</taxon>
        <taxon>Metazoa</taxon>
        <taxon>Ecdysozoa</taxon>
        <taxon>Arthropoda</taxon>
        <taxon>Hexapoda</taxon>
        <taxon>Insecta</taxon>
        <taxon>Pterygota</taxon>
        <taxon>Neoptera</taxon>
        <taxon>Endopterygota</taxon>
        <taxon>Diptera</taxon>
        <taxon>Brachycera</taxon>
        <taxon>Muscomorpha</taxon>
        <taxon>Platypezoidea</taxon>
        <taxon>Phoridae</taxon>
        <taxon>Megaseliini</taxon>
        <taxon>Megaselia</taxon>
    </lineage>
</organism>
<dbReference type="InterPro" id="IPR032071">
    <property type="entry name" value="DUF4806"/>
</dbReference>
<dbReference type="PANTHER" id="PTHR34153">
    <property type="entry name" value="SI:CH211-262H13.3-RELATED-RELATED"/>
    <property type="match status" value="1"/>
</dbReference>
<feature type="compositionally biased region" description="Polar residues" evidence="1">
    <location>
        <begin position="68"/>
        <end position="78"/>
    </location>
</feature>
<reference evidence="4" key="1">
    <citation type="submission" date="2013-02" db="EMBL/GenBank/DDBJ databases">
        <authorList>
            <person name="Hughes D."/>
        </authorList>
    </citation>
    <scope>NUCLEOTIDE SEQUENCE</scope>
    <source>
        <strain>Durham</strain>
        <strain evidence="4">NC isolate 2 -- Noor lab</strain>
    </source>
</reference>
<accession>T1GK10</accession>
<sequence length="276" mass="32070">MVYYMSFKNQKPQEKEVVTQTVTTKSNNYNGKVKCPICKDLVPRQYEEFHRKKYHSDRSTSTKHIHDSQSASTSSTTEVVNEALEGVLELKTEHFETIEFDPNMTTEDKIYSFLEELKADMELVKSRVFNSKLDYNPEISYIDNSIFPLTNIEDLEATNAKLEDDPLFKKELQHRFKSMGGKTEIDFFRNIARNIYSDELLNEVTWEGTQVKRKFSSFGNLIYLQIAAINSSDESFNATWNMAKEFYKGYLKNAPARLKKKIEYAATDKNRQSGAF</sequence>
<feature type="domain" description="DUF4806" evidence="2">
    <location>
        <begin position="143"/>
        <end position="219"/>
    </location>
</feature>
<evidence type="ECO:0000256" key="1">
    <source>
        <dbReference type="SAM" id="MobiDB-lite"/>
    </source>
</evidence>
<evidence type="ECO:0000259" key="2">
    <source>
        <dbReference type="Pfam" id="PF16064"/>
    </source>
</evidence>
<protein>
    <recommendedName>
        <fullName evidence="2">DUF4806 domain-containing protein</fullName>
    </recommendedName>
</protein>
<evidence type="ECO:0000313" key="4">
    <source>
        <dbReference type="Proteomes" id="UP000015102"/>
    </source>
</evidence>
<dbReference type="PANTHER" id="PTHR34153:SF2">
    <property type="entry name" value="SI:CH211-262H13.3-RELATED"/>
    <property type="match status" value="1"/>
</dbReference>
<keyword evidence="4" id="KW-1185">Reference proteome</keyword>
<proteinExistence type="predicted"/>
<dbReference type="EnsemblMetazoa" id="MESCA003821-RA">
    <property type="protein sequence ID" value="MESCA003821-PA"/>
    <property type="gene ID" value="MESCA003821"/>
</dbReference>
<evidence type="ECO:0000313" key="3">
    <source>
        <dbReference type="EnsemblMetazoa" id="MESCA003821-PA"/>
    </source>
</evidence>
<dbReference type="HOGENOM" id="CLU_1009319_0_0_1"/>
<feature type="compositionally biased region" description="Basic and acidic residues" evidence="1">
    <location>
        <begin position="52"/>
        <end position="67"/>
    </location>
</feature>
<dbReference type="EMBL" id="CAQQ02104372">
    <property type="status" value="NOT_ANNOTATED_CDS"/>
    <property type="molecule type" value="Genomic_DNA"/>
</dbReference>
<feature type="region of interest" description="Disordered" evidence="1">
    <location>
        <begin position="52"/>
        <end position="78"/>
    </location>
</feature>